<accession>A0A401V3E8</accession>
<keyword evidence="4" id="KW-1185">Reference proteome</keyword>
<dbReference type="EMBL" id="BHYL01000283">
    <property type="protein sequence ID" value="GCD21439.1"/>
    <property type="molecule type" value="Genomic_DNA"/>
</dbReference>
<comment type="caution">
    <text evidence="3">The sequence shown here is derived from an EMBL/GenBank/DDBJ whole genome shotgun (WGS) entry which is preliminary data.</text>
</comment>
<keyword evidence="1" id="KW-1133">Transmembrane helix</keyword>
<feature type="domain" description="Ricin B lectin" evidence="2">
    <location>
        <begin position="192"/>
        <end position="324"/>
    </location>
</feature>
<dbReference type="SUPFAM" id="SSF50370">
    <property type="entry name" value="Ricin B-like lectins"/>
    <property type="match status" value="2"/>
</dbReference>
<evidence type="ECO:0000259" key="2">
    <source>
        <dbReference type="Pfam" id="PF00652"/>
    </source>
</evidence>
<dbReference type="InterPro" id="IPR000772">
    <property type="entry name" value="Ricin_B_lectin"/>
</dbReference>
<evidence type="ECO:0000313" key="3">
    <source>
        <dbReference type="EMBL" id="GCD21439.1"/>
    </source>
</evidence>
<dbReference type="Gene3D" id="2.80.10.50">
    <property type="match status" value="2"/>
</dbReference>
<dbReference type="OrthoDB" id="4816288at2"/>
<sequence length="521" mass="55029">MSGIREVFARVRQAGRRPDAGIAMLTAIMLVMVVGGFAMLTLALVANQVRPTIFSEKSTRTIFAAEAGVESALGRIRTAQAAPDFTGRIYGDPRQLPCTVTGSVEGTAGTSTYSTQVRYFMDDPAGRSDAWLASNAMTCSPTNGTGTALPAYALITSKGQAPTGSKVAASQADRGISMTYKFETTTQNVAGGRIYNWNSGFCLRASGLTAGSTVKYRSAASCGSSANEDYELWIYDSDYTLTLASSTTSGTKLCLSYSGSSITLASCGSPSYNQLWAWHSGGNATWVGQNSSINDDTSKCLFSGRTSGNPVDGDNLQVGSCQNQTTTGAFSPDPAVGPGAASANTRQIVNYLEFGRCFDVTDTDVNKAFMISYPCKQDPPAASGLYWNHKWFYEEPLVGTTAPAQLIFVYSSAGTQYCLQSPTGATNPSSLGSAYYPTLTSSCSLSNTAQRWTRSTGTGDKATSWTIRDSTGRCVGLGPNPYVGKWSTLVVTACNGSSAQKWNAPADEVEAEVGNYLEETG</sequence>
<evidence type="ECO:0000313" key="4">
    <source>
        <dbReference type="Proteomes" id="UP000288246"/>
    </source>
</evidence>
<keyword evidence="1" id="KW-0472">Membrane</keyword>
<reference evidence="3 4" key="1">
    <citation type="submission" date="2018-11" db="EMBL/GenBank/DDBJ databases">
        <title>Draft genome sequence of Cellulomonas takizawaensis strain TKZ-21.</title>
        <authorList>
            <person name="Yamamura H."/>
            <person name="Hayashi T."/>
            <person name="Hamada M."/>
            <person name="Serisawa Y."/>
            <person name="Matsuyama K."/>
            <person name="Nakagawa Y."/>
            <person name="Otoguro M."/>
            <person name="Yanagida F."/>
            <person name="Hayakawa M."/>
        </authorList>
    </citation>
    <scope>NUCLEOTIDE SEQUENCE [LARGE SCALE GENOMIC DNA]</scope>
    <source>
        <strain evidence="3 4">TKZ-21</strain>
    </source>
</reference>
<dbReference type="RefSeq" id="WP_160142921.1">
    <property type="nucleotide sequence ID" value="NZ_BHYL01000283.1"/>
</dbReference>
<organism evidence="3 4">
    <name type="scientific">Cellulomonas algicola</name>
    <dbReference type="NCBI Taxonomy" id="2071633"/>
    <lineage>
        <taxon>Bacteria</taxon>
        <taxon>Bacillati</taxon>
        <taxon>Actinomycetota</taxon>
        <taxon>Actinomycetes</taxon>
        <taxon>Micrococcales</taxon>
        <taxon>Cellulomonadaceae</taxon>
        <taxon>Cellulomonas</taxon>
    </lineage>
</organism>
<dbReference type="PROSITE" id="PS50231">
    <property type="entry name" value="RICIN_B_LECTIN"/>
    <property type="match status" value="2"/>
</dbReference>
<gene>
    <name evidence="3" type="ORF">CTKZ_30010</name>
</gene>
<dbReference type="Pfam" id="PF00652">
    <property type="entry name" value="Ricin_B_lectin"/>
    <property type="match status" value="1"/>
</dbReference>
<proteinExistence type="predicted"/>
<dbReference type="Proteomes" id="UP000288246">
    <property type="component" value="Unassembled WGS sequence"/>
</dbReference>
<keyword evidence="1" id="KW-0812">Transmembrane</keyword>
<protein>
    <recommendedName>
        <fullName evidence="2">Ricin B lectin domain-containing protein</fullName>
    </recommendedName>
</protein>
<feature type="transmembrane region" description="Helical" evidence="1">
    <location>
        <begin position="21"/>
        <end position="46"/>
    </location>
</feature>
<evidence type="ECO:0000256" key="1">
    <source>
        <dbReference type="SAM" id="Phobius"/>
    </source>
</evidence>
<name>A0A401V3E8_9CELL</name>
<dbReference type="InterPro" id="IPR035992">
    <property type="entry name" value="Ricin_B-like_lectins"/>
</dbReference>
<dbReference type="AlphaFoldDB" id="A0A401V3E8"/>